<organism evidence="3 4">
    <name type="scientific">Methanobrevibacter millerae</name>
    <dbReference type="NCBI Taxonomy" id="230361"/>
    <lineage>
        <taxon>Archaea</taxon>
        <taxon>Methanobacteriati</taxon>
        <taxon>Methanobacteriota</taxon>
        <taxon>Methanomada group</taxon>
        <taxon>Methanobacteria</taxon>
        <taxon>Methanobacteriales</taxon>
        <taxon>Methanobacteriaceae</taxon>
        <taxon>Methanobrevibacter</taxon>
    </lineage>
</organism>
<dbReference type="EMBL" id="CP011266">
    <property type="protein sequence ID" value="ALT68351.1"/>
    <property type="molecule type" value="Genomic_DNA"/>
</dbReference>
<evidence type="ECO:0000313" key="3">
    <source>
        <dbReference type="EMBL" id="ALT68351.1"/>
    </source>
</evidence>
<dbReference type="InterPro" id="IPR008490">
    <property type="entry name" value="Transposase_InsH_N"/>
</dbReference>
<keyword evidence="4" id="KW-1185">Reference proteome</keyword>
<feature type="domain" description="Transposase DDE" evidence="2">
    <location>
        <begin position="340"/>
        <end position="464"/>
    </location>
</feature>
<dbReference type="KEGG" id="mmil:sm9_0552"/>
<feature type="domain" description="Transposase InsH N-terminal" evidence="1">
    <location>
        <begin position="19"/>
        <end position="108"/>
    </location>
</feature>
<sequence length="498" mass="58367">MVKRKFDKNQTKLGISTLDWNVPKDHISRFVGDFIEDVFPLLEIDEPKKKKRREPLPLDSMLKLLVYAKIQHIDRTSIIADMARYHDIFRFVCDDIRPSERSIQRYRREYGRYFEVLLQMTLKKAFDEGFTEFNHVAIDGTIKKAYNSNNNTISKKETKILVDYYEGRPVSPESLEKLHKPAQRILEKKDMSDEDKLELLYGIETQFTFTGQDRIPVNDIEARFMKGKKGNYMVAYNIQSAVDYDTKLICAINVTQSPTDHYELPAIAKKAIQNVNTKPKYISADTIYLNQISLSYLADEKIEGLIPTRKQSKEKIGKLNENPYHKDHFEYDYEQDAFKCPENQYLHFYAKYTEPHKDSKKPVKVKRIYNNYNACKNCNARTKCCASSQTHKTITEYGSELQKAMNHKMEKQKYKDEYAKRSSVEGPFGIFKEQFQIEKEVVVGMIKTEERINLDALAYNLIRLYNIKQEIENTTEDLEDFCESTSIKNQLQLTATIF</sequence>
<gene>
    <name evidence="3" type="ORF">sm9_0552</name>
</gene>
<dbReference type="AlphaFoldDB" id="A0A0U3CRT8"/>
<proteinExistence type="predicted"/>
<evidence type="ECO:0000313" key="4">
    <source>
        <dbReference type="Proteomes" id="UP000067738"/>
    </source>
</evidence>
<protein>
    <submittedName>
        <fullName evidence="3">Transposase</fullName>
    </submittedName>
</protein>
<dbReference type="Pfam" id="PF13751">
    <property type="entry name" value="DDE_Tnp_1_6"/>
    <property type="match status" value="1"/>
</dbReference>
<reference evidence="3 4" key="1">
    <citation type="submission" date="2015-04" db="EMBL/GenBank/DDBJ databases">
        <title>The complete genome sequence of the rumen methanogen Methanobrevibacter millerae SM9.</title>
        <authorList>
            <person name="Leahy S.C."/>
            <person name="Kelly W.J."/>
            <person name="Pacheco D.M."/>
            <person name="Li D."/>
            <person name="Altermann E."/>
            <person name="Attwood G.T."/>
        </authorList>
    </citation>
    <scope>NUCLEOTIDE SEQUENCE [LARGE SCALE GENOMIC DNA]</scope>
    <source>
        <strain evidence="3 4">SM9</strain>
    </source>
</reference>
<accession>A0A0U3CRT8</accession>
<dbReference type="RefSeq" id="WP_058738679.1">
    <property type="nucleotide sequence ID" value="NZ_CP011266.1"/>
</dbReference>
<evidence type="ECO:0000259" key="2">
    <source>
        <dbReference type="Pfam" id="PF13751"/>
    </source>
</evidence>
<dbReference type="OrthoDB" id="76313at2157"/>
<evidence type="ECO:0000259" key="1">
    <source>
        <dbReference type="Pfam" id="PF05598"/>
    </source>
</evidence>
<name>A0A0U3CRT8_9EURY</name>
<dbReference type="PATRIC" id="fig|230361.4.peg.575"/>
<dbReference type="PANTHER" id="PTHR33408:SF2">
    <property type="entry name" value="TRANSPOSASE DDE DOMAIN-CONTAINING PROTEIN"/>
    <property type="match status" value="1"/>
</dbReference>
<dbReference type="Proteomes" id="UP000067738">
    <property type="component" value="Chromosome"/>
</dbReference>
<dbReference type="GeneID" id="26735528"/>
<dbReference type="Pfam" id="PF05598">
    <property type="entry name" value="DUF772"/>
    <property type="match status" value="1"/>
</dbReference>
<dbReference type="InterPro" id="IPR025668">
    <property type="entry name" value="Tnp_DDE_dom"/>
</dbReference>
<dbReference type="PANTHER" id="PTHR33408">
    <property type="entry name" value="TRANSPOSASE"/>
    <property type="match status" value="1"/>
</dbReference>